<proteinExistence type="predicted"/>
<reference evidence="1 2" key="1">
    <citation type="submission" date="2018-07" db="EMBL/GenBank/DDBJ databases">
        <title>Lottiidibacillus patelloidae gen. nov., sp. nov., isolated from the intestinal tract of a marine limpet and the reclassification of B. taeanensis BH030017T, B. algicola KMM 3737T and B. hwajinpoensis SW-72T as genus Lottiidibacillus.</title>
        <authorList>
            <person name="Liu R."/>
            <person name="Huang Z."/>
        </authorList>
    </citation>
    <scope>NUCLEOTIDE SEQUENCE [LARGE SCALE GENOMIC DNA]</scope>
    <source>
        <strain evidence="1 2">BH030017</strain>
    </source>
</reference>
<organism evidence="1 2">
    <name type="scientific">Bacillus taeanensis</name>
    <dbReference type="NCBI Taxonomy" id="273032"/>
    <lineage>
        <taxon>Bacteria</taxon>
        <taxon>Bacillati</taxon>
        <taxon>Bacillota</taxon>
        <taxon>Bacilli</taxon>
        <taxon>Bacillales</taxon>
        <taxon>Bacillaceae</taxon>
        <taxon>Bacillus</taxon>
    </lineage>
</organism>
<dbReference type="Gene3D" id="2.60.120.1140">
    <property type="entry name" value="Protein of unknown function DUF192"/>
    <property type="match status" value="1"/>
</dbReference>
<evidence type="ECO:0000313" key="2">
    <source>
        <dbReference type="Proteomes" id="UP000253314"/>
    </source>
</evidence>
<keyword evidence="2" id="KW-1185">Reference proteome</keyword>
<dbReference type="Pfam" id="PF02643">
    <property type="entry name" value="DUF192"/>
    <property type="match status" value="1"/>
</dbReference>
<sequence>MFQKRPLENKGIMLVPCNSIHMFFMRFSIDVVFLDKSSRVVKVILALKPWRIKHGGKKAYSVLELPVGTIEKYNIVIGDKIELKEEAAK</sequence>
<accession>A0A366Y043</accession>
<dbReference type="PANTHER" id="PTHR37953">
    <property type="entry name" value="UPF0127 PROTEIN MJ1496"/>
    <property type="match status" value="1"/>
</dbReference>
<dbReference type="Proteomes" id="UP000253314">
    <property type="component" value="Unassembled WGS sequence"/>
</dbReference>
<dbReference type="InterPro" id="IPR038695">
    <property type="entry name" value="Saro_0823-like_sf"/>
</dbReference>
<dbReference type="OrthoDB" id="9813379at2"/>
<protein>
    <submittedName>
        <fullName evidence="1">DUF192 domain-containing protein</fullName>
    </submittedName>
</protein>
<dbReference type="InterPro" id="IPR003795">
    <property type="entry name" value="DUF192"/>
</dbReference>
<dbReference type="EMBL" id="QOCW01000005">
    <property type="protein sequence ID" value="RBW70409.1"/>
    <property type="molecule type" value="Genomic_DNA"/>
</dbReference>
<dbReference type="PANTHER" id="PTHR37953:SF1">
    <property type="entry name" value="UPF0127 PROTEIN MJ1496"/>
    <property type="match status" value="1"/>
</dbReference>
<dbReference type="AlphaFoldDB" id="A0A366Y043"/>
<gene>
    <name evidence="1" type="ORF">DS031_07235</name>
</gene>
<comment type="caution">
    <text evidence="1">The sequence shown here is derived from an EMBL/GenBank/DDBJ whole genome shotgun (WGS) entry which is preliminary data.</text>
</comment>
<name>A0A366Y043_9BACI</name>
<evidence type="ECO:0000313" key="1">
    <source>
        <dbReference type="EMBL" id="RBW70409.1"/>
    </source>
</evidence>